<sequence>MTVYVVPNTRKTKYFRPSSHREEVAAFADPRANADSTLQFAFRDAFPLRELQASQPTGGGYDFQEIEMTIHFIPNIQKTKDFRPRSHREEVAAFGDPRANGDSTLNPAYRDAFPLRELQASQPTGDGSHREEVAAFRDPRANGDSTLHFAFRDAFPLRELQASQPTGDG</sequence>
<reference evidence="2 3" key="1">
    <citation type="journal article" date="2024" name="Ann. Entomol. Soc. Am.">
        <title>Genomic analyses of the southern and eastern yellowjacket wasps (Hymenoptera: Vespidae) reveal evolutionary signatures of social life.</title>
        <authorList>
            <person name="Catto M.A."/>
            <person name="Caine P.B."/>
            <person name="Orr S.E."/>
            <person name="Hunt B.G."/>
            <person name="Goodisman M.A.D."/>
        </authorList>
    </citation>
    <scope>NUCLEOTIDE SEQUENCE [LARGE SCALE GENOMIC DNA]</scope>
    <source>
        <strain evidence="2">233</strain>
        <tissue evidence="2">Head and thorax</tissue>
    </source>
</reference>
<dbReference type="Proteomes" id="UP001607302">
    <property type="component" value="Unassembled WGS sequence"/>
</dbReference>
<dbReference type="EMBL" id="JAUDFV010000139">
    <property type="protein sequence ID" value="KAL2724350.1"/>
    <property type="molecule type" value="Genomic_DNA"/>
</dbReference>
<gene>
    <name evidence="2" type="ORF">V1478_008863</name>
</gene>
<dbReference type="AlphaFoldDB" id="A0ABD2AV45"/>
<evidence type="ECO:0000313" key="3">
    <source>
        <dbReference type="Proteomes" id="UP001607302"/>
    </source>
</evidence>
<accession>A0ABD2AV45</accession>
<organism evidence="2 3">
    <name type="scientific">Vespula squamosa</name>
    <name type="common">Southern yellow jacket</name>
    <name type="synonym">Wasp</name>
    <dbReference type="NCBI Taxonomy" id="30214"/>
    <lineage>
        <taxon>Eukaryota</taxon>
        <taxon>Metazoa</taxon>
        <taxon>Ecdysozoa</taxon>
        <taxon>Arthropoda</taxon>
        <taxon>Hexapoda</taxon>
        <taxon>Insecta</taxon>
        <taxon>Pterygota</taxon>
        <taxon>Neoptera</taxon>
        <taxon>Endopterygota</taxon>
        <taxon>Hymenoptera</taxon>
        <taxon>Apocrita</taxon>
        <taxon>Aculeata</taxon>
        <taxon>Vespoidea</taxon>
        <taxon>Vespidae</taxon>
        <taxon>Vespinae</taxon>
        <taxon>Vespula</taxon>
    </lineage>
</organism>
<comment type="caution">
    <text evidence="2">The sequence shown here is derived from an EMBL/GenBank/DDBJ whole genome shotgun (WGS) entry which is preliminary data.</text>
</comment>
<name>A0ABD2AV45_VESSQ</name>
<evidence type="ECO:0000313" key="2">
    <source>
        <dbReference type="EMBL" id="KAL2724350.1"/>
    </source>
</evidence>
<proteinExistence type="predicted"/>
<protein>
    <submittedName>
        <fullName evidence="2">Uncharacterized protein</fullName>
    </submittedName>
</protein>
<evidence type="ECO:0000256" key="1">
    <source>
        <dbReference type="SAM" id="MobiDB-lite"/>
    </source>
</evidence>
<feature type="compositionally biased region" description="Basic and acidic residues" evidence="1">
    <location>
        <begin position="127"/>
        <end position="141"/>
    </location>
</feature>
<keyword evidence="3" id="KW-1185">Reference proteome</keyword>
<feature type="region of interest" description="Disordered" evidence="1">
    <location>
        <begin position="120"/>
        <end position="143"/>
    </location>
</feature>